<comment type="caution">
    <text evidence="2">The sequence shown here is derived from an EMBL/GenBank/DDBJ whole genome shotgun (WGS) entry which is preliminary data.</text>
</comment>
<evidence type="ECO:0000313" key="3">
    <source>
        <dbReference type="Proteomes" id="UP000824782"/>
    </source>
</evidence>
<feature type="region of interest" description="Disordered" evidence="1">
    <location>
        <begin position="1"/>
        <end position="74"/>
    </location>
</feature>
<gene>
    <name evidence="2" type="ORF">GDO81_004296</name>
</gene>
<feature type="compositionally biased region" description="Low complexity" evidence="1">
    <location>
        <begin position="34"/>
        <end position="45"/>
    </location>
</feature>
<evidence type="ECO:0000256" key="1">
    <source>
        <dbReference type="SAM" id="MobiDB-lite"/>
    </source>
</evidence>
<dbReference type="AlphaFoldDB" id="A0AAV6ZWH4"/>
<dbReference type="EMBL" id="WNYA01000011">
    <property type="protein sequence ID" value="KAG8551837.1"/>
    <property type="molecule type" value="Genomic_DNA"/>
</dbReference>
<name>A0AAV6ZWH4_ENGPU</name>
<proteinExistence type="predicted"/>
<evidence type="ECO:0000313" key="2">
    <source>
        <dbReference type="EMBL" id="KAG8551837.1"/>
    </source>
</evidence>
<feature type="compositionally biased region" description="Basic and acidic residues" evidence="1">
    <location>
        <begin position="1"/>
        <end position="13"/>
    </location>
</feature>
<keyword evidence="3" id="KW-1185">Reference proteome</keyword>
<accession>A0AAV6ZWH4</accession>
<dbReference type="Proteomes" id="UP000824782">
    <property type="component" value="Unassembled WGS sequence"/>
</dbReference>
<reference evidence="2" key="1">
    <citation type="thesis" date="2020" institute="ProQuest LLC" country="789 East Eisenhower Parkway, Ann Arbor, MI, USA">
        <title>Comparative Genomics and Chromosome Evolution.</title>
        <authorList>
            <person name="Mudd A.B."/>
        </authorList>
    </citation>
    <scope>NUCLEOTIDE SEQUENCE</scope>
    <source>
        <strain evidence="2">237g6f4</strain>
        <tissue evidence="2">Blood</tissue>
    </source>
</reference>
<sequence>MAGVKGNKEKKPDQPTMIPEPICEVPDFLPDPVPTCEQPETEQVTPQPPAPVPVIPPPCVPEPTNNQEKTGCKK</sequence>
<feature type="compositionally biased region" description="Pro residues" evidence="1">
    <location>
        <begin position="46"/>
        <end position="61"/>
    </location>
</feature>
<organism evidence="2 3">
    <name type="scientific">Engystomops pustulosus</name>
    <name type="common">Tungara frog</name>
    <name type="synonym">Physalaemus pustulosus</name>
    <dbReference type="NCBI Taxonomy" id="76066"/>
    <lineage>
        <taxon>Eukaryota</taxon>
        <taxon>Metazoa</taxon>
        <taxon>Chordata</taxon>
        <taxon>Craniata</taxon>
        <taxon>Vertebrata</taxon>
        <taxon>Euteleostomi</taxon>
        <taxon>Amphibia</taxon>
        <taxon>Batrachia</taxon>
        <taxon>Anura</taxon>
        <taxon>Neobatrachia</taxon>
        <taxon>Hyloidea</taxon>
        <taxon>Leptodactylidae</taxon>
        <taxon>Leiuperinae</taxon>
        <taxon>Engystomops</taxon>
    </lineage>
</organism>
<protein>
    <submittedName>
        <fullName evidence="2">Uncharacterized protein</fullName>
    </submittedName>
</protein>